<dbReference type="RefSeq" id="WP_237483713.1">
    <property type="nucleotide sequence ID" value="NZ_CAKLCM010000002.1"/>
</dbReference>
<dbReference type="EMBL" id="CAKLCM010000002">
    <property type="protein sequence ID" value="CAH0525012.1"/>
    <property type="molecule type" value="Genomic_DNA"/>
</dbReference>
<evidence type="ECO:0000256" key="1">
    <source>
        <dbReference type="SAM" id="SignalP"/>
    </source>
</evidence>
<dbReference type="Proteomes" id="UP000838160">
    <property type="component" value="Unassembled WGS sequence"/>
</dbReference>
<organism evidence="2 3">
    <name type="scientific">Vibrio hippocampi</name>
    <dbReference type="NCBI Taxonomy" id="654686"/>
    <lineage>
        <taxon>Bacteria</taxon>
        <taxon>Pseudomonadati</taxon>
        <taxon>Pseudomonadota</taxon>
        <taxon>Gammaproteobacteria</taxon>
        <taxon>Vibrionales</taxon>
        <taxon>Vibrionaceae</taxon>
        <taxon>Vibrio</taxon>
    </lineage>
</organism>
<keyword evidence="3" id="KW-1185">Reference proteome</keyword>
<proteinExistence type="predicted"/>
<feature type="chain" id="PRO_5046569573" evidence="1">
    <location>
        <begin position="21"/>
        <end position="148"/>
    </location>
</feature>
<evidence type="ECO:0000313" key="2">
    <source>
        <dbReference type="EMBL" id="CAH0525012.1"/>
    </source>
</evidence>
<comment type="caution">
    <text evidence="2">The sequence shown here is derived from an EMBL/GenBank/DDBJ whole genome shotgun (WGS) entry which is preliminary data.</text>
</comment>
<name>A0ABN8DDK7_9VIBR</name>
<gene>
    <name evidence="2" type="ORF">VHP8226_00677</name>
</gene>
<evidence type="ECO:0000313" key="3">
    <source>
        <dbReference type="Proteomes" id="UP000838160"/>
    </source>
</evidence>
<sequence length="148" mass="16451">MKIKGLTIVLLGLLAGCAQNVANSSSEEMAKSYVAIPSDKAYLDKSKQAAVQECAELDYTTQSTNLTCKVVSDTVIFRIKLKARYEWTAGFDFTRIKNHYKHHLFCADIPWIQDALKSGMAFQIQAVGKDQSELLVLEDCGINRVDVT</sequence>
<dbReference type="PROSITE" id="PS51257">
    <property type="entry name" value="PROKAR_LIPOPROTEIN"/>
    <property type="match status" value="1"/>
</dbReference>
<feature type="signal peptide" evidence="1">
    <location>
        <begin position="1"/>
        <end position="20"/>
    </location>
</feature>
<keyword evidence="1" id="KW-0732">Signal</keyword>
<accession>A0ABN8DDK7</accession>
<protein>
    <submittedName>
        <fullName evidence="2">Uncharacterized protein</fullName>
    </submittedName>
</protein>
<reference evidence="2" key="1">
    <citation type="submission" date="2021-12" db="EMBL/GenBank/DDBJ databases">
        <authorList>
            <person name="Rodrigo-Torres L."/>
            <person name="Arahal R. D."/>
            <person name="Lucena T."/>
        </authorList>
    </citation>
    <scope>NUCLEOTIDE SEQUENCE</scope>
    <source>
        <strain evidence="2">CECT 8226</strain>
    </source>
</reference>